<keyword evidence="1" id="KW-0472">Membrane</keyword>
<dbReference type="SUPFAM" id="SSF52540">
    <property type="entry name" value="P-loop containing nucleoside triphosphate hydrolases"/>
    <property type="match status" value="1"/>
</dbReference>
<feature type="transmembrane region" description="Helical" evidence="1">
    <location>
        <begin position="74"/>
        <end position="95"/>
    </location>
</feature>
<dbReference type="Gene3D" id="3.40.50.300">
    <property type="entry name" value="P-loop containing nucleotide triphosphate hydrolases"/>
    <property type="match status" value="1"/>
</dbReference>
<feature type="transmembrane region" description="Helical" evidence="1">
    <location>
        <begin position="47"/>
        <end position="68"/>
    </location>
</feature>
<proteinExistence type="predicted"/>
<evidence type="ECO:0000256" key="1">
    <source>
        <dbReference type="SAM" id="Phobius"/>
    </source>
</evidence>
<accession>A0A1F7FC60</accession>
<keyword evidence="1" id="KW-0812">Transmembrane</keyword>
<dbReference type="Pfam" id="PF00005">
    <property type="entry name" value="ABC_tran"/>
    <property type="match status" value="1"/>
</dbReference>
<dbReference type="InterPro" id="IPR003439">
    <property type="entry name" value="ABC_transporter-like_ATP-bd"/>
</dbReference>
<organism evidence="3 4">
    <name type="scientific">Candidatus Raymondbacteria bacterium RIFOXYD12_FULL_49_13</name>
    <dbReference type="NCBI Taxonomy" id="1817890"/>
    <lineage>
        <taxon>Bacteria</taxon>
        <taxon>Raymondiibacteriota</taxon>
    </lineage>
</organism>
<feature type="domain" description="ABC transporter" evidence="2">
    <location>
        <begin position="1"/>
        <end position="53"/>
    </location>
</feature>
<evidence type="ECO:0000313" key="4">
    <source>
        <dbReference type="Proteomes" id="UP000179243"/>
    </source>
</evidence>
<dbReference type="InterPro" id="IPR027417">
    <property type="entry name" value="P-loop_NTPase"/>
</dbReference>
<keyword evidence="1" id="KW-1133">Transmembrane helix</keyword>
<dbReference type="Proteomes" id="UP000179243">
    <property type="component" value="Unassembled WGS sequence"/>
</dbReference>
<protein>
    <recommendedName>
        <fullName evidence="2">ABC transporter domain-containing protein</fullName>
    </recommendedName>
</protein>
<evidence type="ECO:0000313" key="3">
    <source>
        <dbReference type="EMBL" id="OGK04223.1"/>
    </source>
</evidence>
<name>A0A1F7FC60_UNCRA</name>
<dbReference type="AlphaFoldDB" id="A0A1F7FC60"/>
<dbReference type="GO" id="GO:0016887">
    <property type="term" value="F:ATP hydrolysis activity"/>
    <property type="evidence" value="ECO:0007669"/>
    <property type="project" value="InterPro"/>
</dbReference>
<comment type="caution">
    <text evidence="3">The sequence shown here is derived from an EMBL/GenBank/DDBJ whole genome shotgun (WGS) entry which is preliminary data.</text>
</comment>
<sequence>MALIGTNGAGKSTLFNLLLGFIAPTKGMARLFENMVSMHVLIIIRRGVGWIAAYITFIIGVLFVFLRIEAFLPIWQGTYVTAFLVLLALLIVAGFRKGFYRQL</sequence>
<reference evidence="3 4" key="1">
    <citation type="journal article" date="2016" name="Nat. Commun.">
        <title>Thousands of microbial genomes shed light on interconnected biogeochemical processes in an aquifer system.</title>
        <authorList>
            <person name="Anantharaman K."/>
            <person name="Brown C.T."/>
            <person name="Hug L.A."/>
            <person name="Sharon I."/>
            <person name="Castelle C.J."/>
            <person name="Probst A.J."/>
            <person name="Thomas B.C."/>
            <person name="Singh A."/>
            <person name="Wilkins M.J."/>
            <person name="Karaoz U."/>
            <person name="Brodie E.L."/>
            <person name="Williams K.H."/>
            <person name="Hubbard S.S."/>
            <person name="Banfield J.F."/>
        </authorList>
    </citation>
    <scope>NUCLEOTIDE SEQUENCE [LARGE SCALE GENOMIC DNA]</scope>
</reference>
<evidence type="ECO:0000259" key="2">
    <source>
        <dbReference type="Pfam" id="PF00005"/>
    </source>
</evidence>
<dbReference type="GO" id="GO:0005524">
    <property type="term" value="F:ATP binding"/>
    <property type="evidence" value="ECO:0007669"/>
    <property type="project" value="InterPro"/>
</dbReference>
<gene>
    <name evidence="3" type="ORF">A2519_17840</name>
</gene>
<dbReference type="EMBL" id="MFYX01000074">
    <property type="protein sequence ID" value="OGK04223.1"/>
    <property type="molecule type" value="Genomic_DNA"/>
</dbReference>